<dbReference type="OMA" id="DYHATSG"/>
<evidence type="ECO:0008006" key="4">
    <source>
        <dbReference type="Google" id="ProtNLM"/>
    </source>
</evidence>
<dbReference type="HOGENOM" id="CLU_152673_0_0_1"/>
<dbReference type="STRING" id="675120.N1PMT9"/>
<feature type="signal peptide" evidence="1">
    <location>
        <begin position="1"/>
        <end position="17"/>
    </location>
</feature>
<reference evidence="2 3" key="2">
    <citation type="journal article" date="2012" name="PLoS Pathog.">
        <title>Diverse lifestyles and strategies of plant pathogenesis encoded in the genomes of eighteen Dothideomycetes fungi.</title>
        <authorList>
            <person name="Ohm R.A."/>
            <person name="Feau N."/>
            <person name="Henrissat B."/>
            <person name="Schoch C.L."/>
            <person name="Horwitz B.A."/>
            <person name="Barry K.W."/>
            <person name="Condon B.J."/>
            <person name="Copeland A.C."/>
            <person name="Dhillon B."/>
            <person name="Glaser F."/>
            <person name="Hesse C.N."/>
            <person name="Kosti I."/>
            <person name="LaButti K."/>
            <person name="Lindquist E.A."/>
            <person name="Lucas S."/>
            <person name="Salamov A.A."/>
            <person name="Bradshaw R.E."/>
            <person name="Ciuffetti L."/>
            <person name="Hamelin R.C."/>
            <person name="Kema G.H.J."/>
            <person name="Lawrence C."/>
            <person name="Scott J.A."/>
            <person name="Spatafora J.W."/>
            <person name="Turgeon B.G."/>
            <person name="de Wit P.J.G.M."/>
            <person name="Zhong S."/>
            <person name="Goodwin S.B."/>
            <person name="Grigoriev I.V."/>
        </authorList>
    </citation>
    <scope>NUCLEOTIDE SEQUENCE [LARGE SCALE GENOMIC DNA]</scope>
    <source>
        <strain evidence="3">NZE10 / CBS 128990</strain>
    </source>
</reference>
<keyword evidence="3" id="KW-1185">Reference proteome</keyword>
<name>N1PMT9_DOTSN</name>
<organism evidence="2 3">
    <name type="scientific">Dothistroma septosporum (strain NZE10 / CBS 128990)</name>
    <name type="common">Red band needle blight fungus</name>
    <name type="synonym">Mycosphaerella pini</name>
    <dbReference type="NCBI Taxonomy" id="675120"/>
    <lineage>
        <taxon>Eukaryota</taxon>
        <taxon>Fungi</taxon>
        <taxon>Dikarya</taxon>
        <taxon>Ascomycota</taxon>
        <taxon>Pezizomycotina</taxon>
        <taxon>Dothideomycetes</taxon>
        <taxon>Dothideomycetidae</taxon>
        <taxon>Mycosphaerellales</taxon>
        <taxon>Mycosphaerellaceae</taxon>
        <taxon>Dothistroma</taxon>
    </lineage>
</organism>
<sequence>MRSSALIVLAATGIALAQTDYHATSGCGSQIDDIIANCLGTQTAQLQSCAVNDWACMCEQQNNVLTCYNNCPADPRKPAAESQSVSWCGAAKA</sequence>
<dbReference type="Proteomes" id="UP000016933">
    <property type="component" value="Unassembled WGS sequence"/>
</dbReference>
<protein>
    <recommendedName>
        <fullName evidence="4">Extracellular membrane protein CFEM domain-containing protein</fullName>
    </recommendedName>
</protein>
<dbReference type="OrthoDB" id="2507140at2759"/>
<dbReference type="eggNOG" id="ENOG502SZY2">
    <property type="taxonomic scope" value="Eukaryota"/>
</dbReference>
<evidence type="ECO:0000256" key="1">
    <source>
        <dbReference type="SAM" id="SignalP"/>
    </source>
</evidence>
<proteinExistence type="predicted"/>
<feature type="chain" id="PRO_5004109968" description="Extracellular membrane protein CFEM domain-containing protein" evidence="1">
    <location>
        <begin position="18"/>
        <end position="93"/>
    </location>
</feature>
<evidence type="ECO:0000313" key="2">
    <source>
        <dbReference type="EMBL" id="EME44751.1"/>
    </source>
</evidence>
<evidence type="ECO:0000313" key="3">
    <source>
        <dbReference type="Proteomes" id="UP000016933"/>
    </source>
</evidence>
<keyword evidence="1" id="KW-0732">Signal</keyword>
<accession>N1PMT9</accession>
<dbReference type="AlphaFoldDB" id="N1PMT9"/>
<dbReference type="EMBL" id="KB446539">
    <property type="protein sequence ID" value="EME44751.1"/>
    <property type="molecule type" value="Genomic_DNA"/>
</dbReference>
<reference evidence="3" key="1">
    <citation type="journal article" date="2012" name="PLoS Genet.">
        <title>The genomes of the fungal plant pathogens Cladosporium fulvum and Dothistroma septosporum reveal adaptation to different hosts and lifestyles but also signatures of common ancestry.</title>
        <authorList>
            <person name="de Wit P.J.G.M."/>
            <person name="van der Burgt A."/>
            <person name="Oekmen B."/>
            <person name="Stergiopoulos I."/>
            <person name="Abd-Elsalam K.A."/>
            <person name="Aerts A.L."/>
            <person name="Bahkali A.H."/>
            <person name="Beenen H.G."/>
            <person name="Chettri P."/>
            <person name="Cox M.P."/>
            <person name="Datema E."/>
            <person name="de Vries R.P."/>
            <person name="Dhillon B."/>
            <person name="Ganley A.R."/>
            <person name="Griffiths S.A."/>
            <person name="Guo Y."/>
            <person name="Hamelin R.C."/>
            <person name="Henrissat B."/>
            <person name="Kabir M.S."/>
            <person name="Jashni M.K."/>
            <person name="Kema G."/>
            <person name="Klaubauf S."/>
            <person name="Lapidus A."/>
            <person name="Levasseur A."/>
            <person name="Lindquist E."/>
            <person name="Mehrabi R."/>
            <person name="Ohm R.A."/>
            <person name="Owen T.J."/>
            <person name="Salamov A."/>
            <person name="Schwelm A."/>
            <person name="Schijlen E."/>
            <person name="Sun H."/>
            <person name="van den Burg H.A."/>
            <person name="van Ham R.C.H.J."/>
            <person name="Zhang S."/>
            <person name="Goodwin S.B."/>
            <person name="Grigoriev I.V."/>
            <person name="Collemare J."/>
            <person name="Bradshaw R.E."/>
        </authorList>
    </citation>
    <scope>NUCLEOTIDE SEQUENCE [LARGE SCALE GENOMIC DNA]</scope>
    <source>
        <strain evidence="3">NZE10 / CBS 128990</strain>
    </source>
</reference>
<gene>
    <name evidence="2" type="ORF">DOTSEDRAFT_129328</name>
</gene>